<reference evidence="3 4" key="1">
    <citation type="submission" date="2019-01" db="EMBL/GenBank/DDBJ databases">
        <title>Senegalimassilia sp. nov. KGMB04484 isolated human feces.</title>
        <authorList>
            <person name="Han K.-I."/>
            <person name="Kim J.-S."/>
            <person name="Lee K.C."/>
            <person name="Suh M.K."/>
            <person name="Eom M.K."/>
            <person name="Lee J.H."/>
            <person name="Park S.-H."/>
            <person name="Kang S.W."/>
            <person name="Park J.-E."/>
            <person name="Oh B.S."/>
            <person name="Yu S.Y."/>
            <person name="Choi S.-H."/>
            <person name="Lee D.H."/>
            <person name="Yoon H."/>
            <person name="Kim B.-Y."/>
            <person name="Lee J.H."/>
            <person name="Lee J.-S."/>
        </authorList>
    </citation>
    <scope>NUCLEOTIDE SEQUENCE [LARGE SCALE GENOMIC DNA]</scope>
    <source>
        <strain evidence="3 4">KGMB04484</strain>
    </source>
</reference>
<dbReference type="PANTHER" id="PTHR33295:SF7">
    <property type="entry name" value="ATPASE"/>
    <property type="match status" value="1"/>
</dbReference>
<gene>
    <name evidence="3" type="ORF">ET524_10385</name>
</gene>
<dbReference type="GO" id="GO:0005524">
    <property type="term" value="F:ATP binding"/>
    <property type="evidence" value="ECO:0007669"/>
    <property type="project" value="UniProtKB-KW"/>
</dbReference>
<dbReference type="OrthoDB" id="9804306at2"/>
<keyword evidence="3" id="KW-0067">ATP-binding</keyword>
<evidence type="ECO:0000259" key="1">
    <source>
        <dbReference type="Pfam" id="PF13173"/>
    </source>
</evidence>
<sequence length="433" mass="48049">MKRHLMTALDAWKNSKRRKPLILNGARQVGKTWLLKEFGTTRYDNVAYANFDGSVALAASFAADFDMRRILTNLQAATGEKIVEGSTLLILDEIQECPRALTSLKYFQEQAPNIHIAAAGSLLGPTVHEGTGFPVGKVNMLDLHPLDFREFLDATGNTMLRELVDEGDPTSINAFGPKLTELLKQYYFAGGMPEAVAAFIDDGALESARNVQEEILRSYRLDASKHLSARETEHVLAVWDSLPAHLSRENKKFVFGQIHDGARARDYRSAITWLVQAGLATRVDRVSKPGVPLSSYASDNAFKLFCLDIGLLGALSGLNQQAIAEGNAAFTEFKGALTEQYVCQQLVASCGLEPFYWSADNSRGEIDFLAQKAGKTYAIEVKAEENLRAKSLRAFKERYPDVQALRFSLSGYQQQDWMANVPLYAMFSEKLWG</sequence>
<dbReference type="Pfam" id="PF13635">
    <property type="entry name" value="DUF4143"/>
    <property type="match status" value="1"/>
</dbReference>
<evidence type="ECO:0000313" key="3">
    <source>
        <dbReference type="EMBL" id="RXZ54843.1"/>
    </source>
</evidence>
<keyword evidence="4" id="KW-1185">Reference proteome</keyword>
<dbReference type="InterPro" id="IPR027417">
    <property type="entry name" value="P-loop_NTPase"/>
</dbReference>
<dbReference type="AlphaFoldDB" id="A0A4Q2K4U1"/>
<dbReference type="Pfam" id="PF13173">
    <property type="entry name" value="AAA_14"/>
    <property type="match status" value="1"/>
</dbReference>
<feature type="domain" description="DUF4143" evidence="2">
    <location>
        <begin position="222"/>
        <end position="383"/>
    </location>
</feature>
<evidence type="ECO:0000259" key="2">
    <source>
        <dbReference type="Pfam" id="PF13635"/>
    </source>
</evidence>
<proteinExistence type="predicted"/>
<keyword evidence="3" id="KW-0547">Nucleotide-binding</keyword>
<dbReference type="Proteomes" id="UP000293345">
    <property type="component" value="Unassembled WGS sequence"/>
</dbReference>
<evidence type="ECO:0000313" key="4">
    <source>
        <dbReference type="Proteomes" id="UP000293345"/>
    </source>
</evidence>
<protein>
    <submittedName>
        <fullName evidence="3">ATP-binding protein</fullName>
    </submittedName>
</protein>
<dbReference type="EMBL" id="SDPW01000001">
    <property type="protein sequence ID" value="RXZ54843.1"/>
    <property type="molecule type" value="Genomic_DNA"/>
</dbReference>
<accession>A0A4Q2K4U1</accession>
<organism evidence="3 4">
    <name type="scientific">Senegalimassilia faecalis</name>
    <dbReference type="NCBI Taxonomy" id="2509433"/>
    <lineage>
        <taxon>Bacteria</taxon>
        <taxon>Bacillati</taxon>
        <taxon>Actinomycetota</taxon>
        <taxon>Coriobacteriia</taxon>
        <taxon>Coriobacteriales</taxon>
        <taxon>Coriobacteriaceae</taxon>
        <taxon>Senegalimassilia</taxon>
    </lineage>
</organism>
<dbReference type="PANTHER" id="PTHR33295">
    <property type="entry name" value="ATPASE"/>
    <property type="match status" value="1"/>
</dbReference>
<feature type="domain" description="AAA" evidence="1">
    <location>
        <begin position="18"/>
        <end position="152"/>
    </location>
</feature>
<name>A0A4Q2K4U1_9ACTN</name>
<dbReference type="InterPro" id="IPR041682">
    <property type="entry name" value="AAA_14"/>
</dbReference>
<dbReference type="InterPro" id="IPR025420">
    <property type="entry name" value="DUF4143"/>
</dbReference>
<dbReference type="SUPFAM" id="SSF52540">
    <property type="entry name" value="P-loop containing nucleoside triphosphate hydrolases"/>
    <property type="match status" value="1"/>
</dbReference>
<comment type="caution">
    <text evidence="3">The sequence shown here is derived from an EMBL/GenBank/DDBJ whole genome shotgun (WGS) entry which is preliminary data.</text>
</comment>